<evidence type="ECO:0000313" key="1">
    <source>
        <dbReference type="EMBL" id="SCY99211.1"/>
    </source>
</evidence>
<dbReference type="InterPro" id="IPR018592">
    <property type="entry name" value="DUF2024"/>
</dbReference>
<organism evidence="1 2">
    <name type="scientific">Flavobacterium caeni</name>
    <dbReference type="NCBI Taxonomy" id="490189"/>
    <lineage>
        <taxon>Bacteria</taxon>
        <taxon>Pseudomonadati</taxon>
        <taxon>Bacteroidota</taxon>
        <taxon>Flavobacteriia</taxon>
        <taxon>Flavobacteriales</taxon>
        <taxon>Flavobacteriaceae</taxon>
        <taxon>Flavobacterium</taxon>
    </lineage>
</organism>
<name>A0A1G5KG34_9FLAO</name>
<dbReference type="OrthoDB" id="9795699at2"/>
<keyword evidence="2" id="KW-1185">Reference proteome</keyword>
<evidence type="ECO:0008006" key="3">
    <source>
        <dbReference type="Google" id="ProtNLM"/>
    </source>
</evidence>
<protein>
    <recommendedName>
        <fullName evidence="3">DUF2024 domain-containing protein</fullName>
    </recommendedName>
</protein>
<accession>A0A1G5KG34</accession>
<sequence>MKIAVWDTYVTKKDGSVMHFDILAPEEIKDTTVIYGYGKAYLKTKGQDGQPLTSKECRFCHVETLRPNWDADIKKQGYFIIEMENCN</sequence>
<proteinExistence type="predicted"/>
<dbReference type="SUPFAM" id="SSF160766">
    <property type="entry name" value="NE1680-like"/>
    <property type="match status" value="1"/>
</dbReference>
<gene>
    <name evidence="1" type="ORF">SAMN02927903_03271</name>
</gene>
<dbReference type="Proteomes" id="UP000199354">
    <property type="component" value="Unassembled WGS sequence"/>
</dbReference>
<dbReference type="Pfam" id="PF09630">
    <property type="entry name" value="DUF2024"/>
    <property type="match status" value="1"/>
</dbReference>
<evidence type="ECO:0000313" key="2">
    <source>
        <dbReference type="Proteomes" id="UP000199354"/>
    </source>
</evidence>
<dbReference type="InterPro" id="IPR023122">
    <property type="entry name" value="NE1680-like_sf"/>
</dbReference>
<dbReference type="EMBL" id="FMVF01000034">
    <property type="protein sequence ID" value="SCY99211.1"/>
    <property type="molecule type" value="Genomic_DNA"/>
</dbReference>
<dbReference type="AlphaFoldDB" id="A0A1G5KG34"/>
<dbReference type="Gene3D" id="3.10.510.10">
    <property type="entry name" value="NE1680-like"/>
    <property type="match status" value="1"/>
</dbReference>
<reference evidence="1 2" key="1">
    <citation type="submission" date="2016-10" db="EMBL/GenBank/DDBJ databases">
        <authorList>
            <person name="de Groot N.N."/>
        </authorList>
    </citation>
    <scope>NUCLEOTIDE SEQUENCE [LARGE SCALE GENOMIC DNA]</scope>
    <source>
        <strain evidence="1 2">CGMCC 1.7031</strain>
    </source>
</reference>